<comment type="subcellular location">
    <subcellularLocation>
        <location evidence="1">Nucleus</location>
    </subcellularLocation>
</comment>
<dbReference type="Proteomes" id="UP000504610">
    <property type="component" value="Chromosome 6"/>
</dbReference>
<feature type="region of interest" description="Disordered" evidence="6">
    <location>
        <begin position="229"/>
        <end position="266"/>
    </location>
</feature>
<keyword evidence="8" id="KW-1185">Reference proteome</keyword>
<keyword evidence="5" id="KW-0539">Nucleus</keyword>
<dbReference type="SUPFAM" id="SSF47459">
    <property type="entry name" value="HLH, helix-loop-helix DNA-binding domain"/>
    <property type="match status" value="1"/>
</dbReference>
<feature type="domain" description="BHLH" evidence="7">
    <location>
        <begin position="258"/>
        <end position="307"/>
    </location>
</feature>
<dbReference type="InterPro" id="IPR045239">
    <property type="entry name" value="bHLH95_bHLH"/>
</dbReference>
<dbReference type="CDD" id="cd11393">
    <property type="entry name" value="bHLH_AtbHLH_like"/>
    <property type="match status" value="1"/>
</dbReference>
<dbReference type="Gene3D" id="4.10.280.10">
    <property type="entry name" value="Helix-loop-helix DNA-binding domain"/>
    <property type="match status" value="1"/>
</dbReference>
<evidence type="ECO:0000313" key="8">
    <source>
        <dbReference type="Proteomes" id="UP000504610"/>
    </source>
</evidence>
<dbReference type="SMART" id="SM00353">
    <property type="entry name" value="HLH"/>
    <property type="match status" value="1"/>
</dbReference>
<evidence type="ECO:0000259" key="7">
    <source>
        <dbReference type="PROSITE" id="PS50888"/>
    </source>
</evidence>
<reference evidence="8" key="1">
    <citation type="journal article" date="2019" name="Database">
        <title>The radish genome database (RadishGD): an integrated information resource for radish genomics.</title>
        <authorList>
            <person name="Yu H.J."/>
            <person name="Baek S."/>
            <person name="Lee Y.J."/>
            <person name="Cho A."/>
            <person name="Mun J.H."/>
        </authorList>
    </citation>
    <scope>NUCLEOTIDE SEQUENCE [LARGE SCALE GENOMIC DNA]</scope>
    <source>
        <strain evidence="8">cv. WK10039</strain>
    </source>
</reference>
<name>A0A6J0JCL3_RAPSA</name>
<dbReference type="GO" id="GO:0000978">
    <property type="term" value="F:RNA polymerase II cis-regulatory region sequence-specific DNA binding"/>
    <property type="evidence" value="ECO:0007669"/>
    <property type="project" value="TreeGrafter"/>
</dbReference>
<dbReference type="FunFam" id="4.10.280.10:FF:000075">
    <property type="entry name" value="Transcription factor bHLH113 family"/>
    <property type="match status" value="1"/>
</dbReference>
<evidence type="ECO:0000256" key="5">
    <source>
        <dbReference type="ARBA" id="ARBA00023242"/>
    </source>
</evidence>
<organism evidence="8 9">
    <name type="scientific">Raphanus sativus</name>
    <name type="common">Radish</name>
    <name type="synonym">Raphanus raphanistrum var. sativus</name>
    <dbReference type="NCBI Taxonomy" id="3726"/>
    <lineage>
        <taxon>Eukaryota</taxon>
        <taxon>Viridiplantae</taxon>
        <taxon>Streptophyta</taxon>
        <taxon>Embryophyta</taxon>
        <taxon>Tracheophyta</taxon>
        <taxon>Spermatophyta</taxon>
        <taxon>Magnoliopsida</taxon>
        <taxon>eudicotyledons</taxon>
        <taxon>Gunneridae</taxon>
        <taxon>Pentapetalae</taxon>
        <taxon>rosids</taxon>
        <taxon>malvids</taxon>
        <taxon>Brassicales</taxon>
        <taxon>Brassicaceae</taxon>
        <taxon>Brassiceae</taxon>
        <taxon>Raphanus</taxon>
    </lineage>
</organism>
<dbReference type="GO" id="GO:0005634">
    <property type="term" value="C:nucleus"/>
    <property type="evidence" value="ECO:0007669"/>
    <property type="project" value="UniProtKB-SubCell"/>
</dbReference>
<dbReference type="InterPro" id="IPR045843">
    <property type="entry name" value="IND-like"/>
</dbReference>
<dbReference type="GO" id="GO:0000981">
    <property type="term" value="F:DNA-binding transcription factor activity, RNA polymerase II-specific"/>
    <property type="evidence" value="ECO:0007669"/>
    <property type="project" value="TreeGrafter"/>
</dbReference>
<sequence length="391" mass="43138">MADEFQATSAICGSGGGAWWNSPRSVMSPSDNFLSPCFRAAITSDEFGCQENNIKSRNTCTDNNIIFGQPEADTDSGGSTVTIDSTMQIMGLGFASNSSSDWKHTILQEDLNSSLLRSSQDHGPGFLSTTTSPYLLNPACSSSSSISYSSSLLRTFYDPEPNPYSFVSTTSCSINDPRVSWANNNTTNPHHQAAYGLINNFSNNINSRPLSKTTQNSFATTPQIISTRVEDKAKKTRGQSESLKRAKYNEPASKKQRVSTPSPLPTFKVRKENLRDQITSLQQLVSPFGKTDTASVLQEAIEYIKFLHDQVTVLSTPYMKQGAPIHQQQQDGNENQELRAHGLCLVPISSTFPVANETTADFWTPTFGGNNFRKIKFASHDQRLNHYLEKK</sequence>
<dbReference type="GeneID" id="108805870"/>
<dbReference type="InterPro" id="IPR011598">
    <property type="entry name" value="bHLH_dom"/>
</dbReference>
<dbReference type="InterPro" id="IPR036638">
    <property type="entry name" value="HLH_DNA-bd_sf"/>
</dbReference>
<evidence type="ECO:0000256" key="4">
    <source>
        <dbReference type="ARBA" id="ARBA00023163"/>
    </source>
</evidence>
<evidence type="ECO:0000256" key="1">
    <source>
        <dbReference type="ARBA" id="ARBA00004123"/>
    </source>
</evidence>
<keyword evidence="4" id="KW-0804">Transcription</keyword>
<accession>A0A6J0JCL3</accession>
<evidence type="ECO:0000256" key="6">
    <source>
        <dbReference type="SAM" id="MobiDB-lite"/>
    </source>
</evidence>
<evidence type="ECO:0000256" key="3">
    <source>
        <dbReference type="ARBA" id="ARBA00023125"/>
    </source>
</evidence>
<dbReference type="OrthoDB" id="673975at2759"/>
<evidence type="ECO:0000256" key="2">
    <source>
        <dbReference type="ARBA" id="ARBA00023015"/>
    </source>
</evidence>
<evidence type="ECO:0000313" key="9">
    <source>
        <dbReference type="RefSeq" id="XP_018433350.1"/>
    </source>
</evidence>
<protein>
    <submittedName>
        <fullName evidence="9">Transcription factor bHLH112 isoform X3</fullName>
    </submittedName>
</protein>
<keyword evidence="2" id="KW-0805">Transcription regulation</keyword>
<dbReference type="PANTHER" id="PTHR16223">
    <property type="entry name" value="TRANSCRIPTION FACTOR BHLH83-RELATED"/>
    <property type="match status" value="1"/>
</dbReference>
<reference evidence="9" key="2">
    <citation type="submission" date="2025-08" db="UniProtKB">
        <authorList>
            <consortium name="RefSeq"/>
        </authorList>
    </citation>
    <scope>IDENTIFICATION</scope>
    <source>
        <tissue evidence="9">Leaf</tissue>
    </source>
</reference>
<dbReference type="AlphaFoldDB" id="A0A6J0JCL3"/>
<proteinExistence type="predicted"/>
<dbReference type="PROSITE" id="PS50888">
    <property type="entry name" value="BHLH"/>
    <property type="match status" value="1"/>
</dbReference>
<dbReference type="Pfam" id="PF00010">
    <property type="entry name" value="HLH"/>
    <property type="match status" value="1"/>
</dbReference>
<gene>
    <name evidence="9" type="primary">LOC108805870</name>
</gene>
<dbReference type="RefSeq" id="XP_018433350.1">
    <property type="nucleotide sequence ID" value="XM_018577848.2"/>
</dbReference>
<dbReference type="GO" id="GO:0046983">
    <property type="term" value="F:protein dimerization activity"/>
    <property type="evidence" value="ECO:0007669"/>
    <property type="project" value="InterPro"/>
</dbReference>
<dbReference type="PANTHER" id="PTHR16223:SF288">
    <property type="entry name" value="TRANSCRIPTION FACTOR BHLH112"/>
    <property type="match status" value="1"/>
</dbReference>
<keyword evidence="3" id="KW-0238">DNA-binding</keyword>